<keyword evidence="4" id="KW-0328">Glycosyltransferase</keyword>
<dbReference type="EMBL" id="SMYO01000006">
    <property type="protein sequence ID" value="TDK60857.1"/>
    <property type="molecule type" value="Genomic_DNA"/>
</dbReference>
<evidence type="ECO:0000259" key="3">
    <source>
        <dbReference type="Pfam" id="PF00535"/>
    </source>
</evidence>
<dbReference type="Gene3D" id="3.90.550.10">
    <property type="entry name" value="Spore Coat Polysaccharide Biosynthesis Protein SpsA, Chain A"/>
    <property type="match status" value="1"/>
</dbReference>
<keyword evidence="7" id="KW-1185">Reference proteome</keyword>
<dbReference type="AlphaFoldDB" id="A0A4R5VQJ6"/>
<proteinExistence type="predicted"/>
<keyword evidence="5" id="KW-0808">Transferase</keyword>
<evidence type="ECO:0000313" key="5">
    <source>
        <dbReference type="EMBL" id="TDK60857.1"/>
    </source>
</evidence>
<name>A0A4R5VQJ6_9BACI</name>
<dbReference type="GO" id="GO:0004653">
    <property type="term" value="F:polypeptide N-acetylgalactosaminyltransferase activity"/>
    <property type="evidence" value="ECO:0007669"/>
    <property type="project" value="TreeGrafter"/>
</dbReference>
<reference evidence="4" key="2">
    <citation type="submission" date="2023-08" db="EMBL/GenBank/DDBJ databases">
        <title>Nitrogen cycling bacteria in agricultural field soils.</title>
        <authorList>
            <person name="Jang J."/>
        </authorList>
    </citation>
    <scope>NUCLEOTIDE SEQUENCE</scope>
    <source>
        <strain evidence="4">PS3-36</strain>
    </source>
</reference>
<dbReference type="Proteomes" id="UP001178888">
    <property type="component" value="Unassembled WGS sequence"/>
</dbReference>
<dbReference type="RefSeq" id="WP_133335115.1">
    <property type="nucleotide sequence ID" value="NZ_JAVGVR010000001.1"/>
</dbReference>
<evidence type="ECO:0000313" key="7">
    <source>
        <dbReference type="Proteomes" id="UP001178888"/>
    </source>
</evidence>
<dbReference type="EC" id="2.4.-.-" evidence="4"/>
<dbReference type="PANTHER" id="PTHR11675">
    <property type="entry name" value="N-ACETYLGALACTOSAMINYLTRANSFERASE"/>
    <property type="match status" value="1"/>
</dbReference>
<organism evidence="5 6">
    <name type="scientific">Bacillus salipaludis</name>
    <dbReference type="NCBI Taxonomy" id="2547811"/>
    <lineage>
        <taxon>Bacteria</taxon>
        <taxon>Bacillati</taxon>
        <taxon>Bacillota</taxon>
        <taxon>Bacilli</taxon>
        <taxon>Bacillales</taxon>
        <taxon>Bacillaceae</taxon>
        <taxon>Bacillus</taxon>
    </lineage>
</organism>
<keyword evidence="1" id="KW-1015">Disulfide bond</keyword>
<feature type="domain" description="Glycosyltransferase 2-like" evidence="3">
    <location>
        <begin position="11"/>
        <end position="172"/>
    </location>
</feature>
<reference evidence="5 6" key="1">
    <citation type="submission" date="2019-03" db="EMBL/GenBank/DDBJ databases">
        <title>Bacillus niacini sp. nov. a Nicotinate-Metabolizing Mesophile Isolated from Soil.</title>
        <authorList>
            <person name="Zhang G."/>
        </authorList>
    </citation>
    <scope>NUCLEOTIDE SEQUENCE [LARGE SCALE GENOMIC DNA]</scope>
    <source>
        <strain evidence="5 6">WN066</strain>
    </source>
</reference>
<dbReference type="GO" id="GO:0006493">
    <property type="term" value="P:protein O-linked glycosylation"/>
    <property type="evidence" value="ECO:0007669"/>
    <property type="project" value="TreeGrafter"/>
</dbReference>
<dbReference type="SUPFAM" id="SSF53448">
    <property type="entry name" value="Nucleotide-diphospho-sugar transferases"/>
    <property type="match status" value="1"/>
</dbReference>
<evidence type="ECO:0000313" key="6">
    <source>
        <dbReference type="Proteomes" id="UP000295132"/>
    </source>
</evidence>
<evidence type="ECO:0000313" key="4">
    <source>
        <dbReference type="EMBL" id="MDQ6598593.1"/>
    </source>
</evidence>
<sequence length="295" mass="33772">MDAEGRKPFVSIIIPVKNEGEHIKNTLESLFNVKTDADYEIIVVDDYSEDGCCTFLDNTPNEKIRMIRTEGLGLANAKNAGADIAKGDIFIFCDAHLFFEDYWIERLIDPIKNGKAAAANPGIADAANPSNIGYGYTWSKDLEPKWNTDRKKDPYPVPLLAGGCMAISKEAYLDVDGFDRGFVVWGHEDEEISFKLWLFGYQCYIVPEVTILHVFRPSAPFELKWDFINYNLMRMALLHLNLVRVAKLSSLIKYSDKEKILDDVLSGNVLEKRALYFKKRKHDDNWFMEKFNISF</sequence>
<comment type="caution">
    <text evidence="5">The sequence shown here is derived from an EMBL/GenBank/DDBJ whole genome shotgun (WGS) entry which is preliminary data.</text>
</comment>
<evidence type="ECO:0000256" key="1">
    <source>
        <dbReference type="ARBA" id="ARBA00023157"/>
    </source>
</evidence>
<protein>
    <submittedName>
        <fullName evidence="5">Glycosyltransferase</fullName>
        <ecNumber evidence="4">2.4.-.-</ecNumber>
    </submittedName>
</protein>
<gene>
    <name evidence="5" type="ORF">E2K98_14125</name>
    <name evidence="4" type="ORF">RCG21_19895</name>
</gene>
<accession>A0A4R5VQJ6</accession>
<dbReference type="Pfam" id="PF00535">
    <property type="entry name" value="Glycos_transf_2"/>
    <property type="match status" value="1"/>
</dbReference>
<dbReference type="EMBL" id="JAVGVR010000001">
    <property type="protein sequence ID" value="MDQ6598593.1"/>
    <property type="molecule type" value="Genomic_DNA"/>
</dbReference>
<keyword evidence="2" id="KW-0325">Glycoprotein</keyword>
<evidence type="ECO:0000256" key="2">
    <source>
        <dbReference type="ARBA" id="ARBA00023180"/>
    </source>
</evidence>
<dbReference type="Proteomes" id="UP000295132">
    <property type="component" value="Unassembled WGS sequence"/>
</dbReference>
<dbReference type="PANTHER" id="PTHR11675:SF134">
    <property type="entry name" value="N-ACETYLGALACTOSAMINYLTRANSFERASE 4-RELATED"/>
    <property type="match status" value="1"/>
</dbReference>
<dbReference type="InterPro" id="IPR001173">
    <property type="entry name" value="Glyco_trans_2-like"/>
</dbReference>
<dbReference type="InterPro" id="IPR029044">
    <property type="entry name" value="Nucleotide-diphossugar_trans"/>
</dbReference>